<evidence type="ECO:0000313" key="2">
    <source>
        <dbReference type="Proteomes" id="UP000256952"/>
    </source>
</evidence>
<protein>
    <submittedName>
        <fullName evidence="1">Uncharacterized protein</fullName>
    </submittedName>
</protein>
<sequence length="28" mass="3177">MNRIEDLKHSPMNTGFATASKRLALARF</sequence>
<organism evidence="1 2">
    <name type="scientific">Cupriavidus taiwanensis</name>
    <dbReference type="NCBI Taxonomy" id="164546"/>
    <lineage>
        <taxon>Bacteria</taxon>
        <taxon>Pseudomonadati</taxon>
        <taxon>Pseudomonadota</taxon>
        <taxon>Betaproteobacteria</taxon>
        <taxon>Burkholderiales</taxon>
        <taxon>Burkholderiaceae</taxon>
        <taxon>Cupriavidus</taxon>
    </lineage>
</organism>
<proteinExistence type="predicted"/>
<gene>
    <name evidence="1" type="ORF">CBM2613_B50136</name>
</gene>
<name>A0A976B2M7_9BURK</name>
<evidence type="ECO:0000313" key="1">
    <source>
        <dbReference type="EMBL" id="SOZ72994.1"/>
    </source>
</evidence>
<dbReference type="AlphaFoldDB" id="A0A976B2M7"/>
<comment type="caution">
    <text evidence="1">The sequence shown here is derived from an EMBL/GenBank/DDBJ whole genome shotgun (WGS) entry which is preliminary data.</text>
</comment>
<dbReference type="Proteomes" id="UP000256952">
    <property type="component" value="Chromosome CBM2613_b"/>
</dbReference>
<accession>A0A976B2M7</accession>
<reference evidence="1 2" key="1">
    <citation type="submission" date="2018-01" db="EMBL/GenBank/DDBJ databases">
        <authorList>
            <person name="Clerissi C."/>
        </authorList>
    </citation>
    <scope>NUCLEOTIDE SEQUENCE [LARGE SCALE GENOMIC DNA]</scope>
    <source>
        <strain evidence="1">Cupriavidus taiwanensis STM 8556</strain>
    </source>
</reference>
<dbReference type="EMBL" id="OFTH01000047">
    <property type="protein sequence ID" value="SOZ72994.1"/>
    <property type="molecule type" value="Genomic_DNA"/>
</dbReference>